<dbReference type="SUPFAM" id="SSF53850">
    <property type="entry name" value="Periplasmic binding protein-like II"/>
    <property type="match status" value="1"/>
</dbReference>
<organism evidence="8 9">
    <name type="scientific">Longispora fulva</name>
    <dbReference type="NCBI Taxonomy" id="619741"/>
    <lineage>
        <taxon>Bacteria</taxon>
        <taxon>Bacillati</taxon>
        <taxon>Actinomycetota</taxon>
        <taxon>Actinomycetes</taxon>
        <taxon>Micromonosporales</taxon>
        <taxon>Micromonosporaceae</taxon>
        <taxon>Longispora</taxon>
    </lineage>
</organism>
<dbReference type="InterPro" id="IPR050962">
    <property type="entry name" value="Phosphate-bind_PstS"/>
</dbReference>
<sequence>MKLQRLGMIAGVGLTATLALTACGSDNTPAPGASGSAAPAKIECASGSLAVAGSSAQKNAMAEWIKNYTTACPAGKIEYNGNGSGAGIQGFTAKTADFAGSDSALKDTEQGPADARCATGKAVNLPMVTGPIAIVFKVDGVDNLSLKPATIAGIFGGKITKWNDPAIAADNAGAKLPETAIQAVHRSDSSGTTDNFTGYLTDTAKDAWTFGKAKEWKAPGGVGSKGSDGVAADVAKTTGSIGYVELSFAETSGLKIAKVYNASGAAVALTPEAAAATVASAKIAGTGDDLKLKIDYNTTEAKAYPLVLVTYEIVCTAGNTDKAPLIKSFLTYTSSKDGQAVLTKLGYAPLDESVRAKVAAVAAKIAA</sequence>
<dbReference type="InterPro" id="IPR005673">
    <property type="entry name" value="ABC_phos-bd_PstS"/>
</dbReference>
<dbReference type="PANTHER" id="PTHR42996:SF1">
    <property type="entry name" value="PHOSPHATE-BINDING PROTEIN PSTS"/>
    <property type="match status" value="1"/>
</dbReference>
<evidence type="ECO:0000256" key="2">
    <source>
        <dbReference type="ARBA" id="ARBA00022448"/>
    </source>
</evidence>
<evidence type="ECO:0000256" key="1">
    <source>
        <dbReference type="ARBA" id="ARBA00008725"/>
    </source>
</evidence>
<dbReference type="CDD" id="cd13565">
    <property type="entry name" value="PBP2_PstS"/>
    <property type="match status" value="1"/>
</dbReference>
<dbReference type="PANTHER" id="PTHR42996">
    <property type="entry name" value="PHOSPHATE-BINDING PROTEIN PSTS"/>
    <property type="match status" value="1"/>
</dbReference>
<dbReference type="Gene3D" id="3.40.190.10">
    <property type="entry name" value="Periplasmic binding protein-like II"/>
    <property type="match status" value="2"/>
</dbReference>
<dbReference type="InterPro" id="IPR024370">
    <property type="entry name" value="PBP_domain"/>
</dbReference>
<keyword evidence="2 4" id="KW-0813">Transport</keyword>
<evidence type="ECO:0000313" key="9">
    <source>
        <dbReference type="Proteomes" id="UP000622552"/>
    </source>
</evidence>
<comment type="similarity">
    <text evidence="1 4">Belongs to the PstS family.</text>
</comment>
<feature type="binding site" evidence="5">
    <location>
        <begin position="54"/>
        <end position="56"/>
    </location>
    <ligand>
        <name>phosphate</name>
        <dbReference type="ChEBI" id="CHEBI:43474"/>
    </ligand>
</feature>
<feature type="signal peptide" evidence="6">
    <location>
        <begin position="1"/>
        <end position="21"/>
    </location>
</feature>
<protein>
    <recommendedName>
        <fullName evidence="4">Phosphate-binding protein</fullName>
    </recommendedName>
</protein>
<feature type="binding site" evidence="5">
    <location>
        <position position="84"/>
    </location>
    <ligand>
        <name>phosphate</name>
        <dbReference type="ChEBI" id="CHEBI:43474"/>
    </ligand>
</feature>
<proteinExistence type="inferred from homology"/>
<dbReference type="GO" id="GO:0043190">
    <property type="term" value="C:ATP-binding cassette (ABC) transporter complex"/>
    <property type="evidence" value="ECO:0007669"/>
    <property type="project" value="InterPro"/>
</dbReference>
<dbReference type="PIRSF" id="PIRSF002756">
    <property type="entry name" value="PstS"/>
    <property type="match status" value="1"/>
</dbReference>
<dbReference type="AlphaFoldDB" id="A0A8J7KYZ4"/>
<feature type="chain" id="PRO_5039380735" description="Phosphate-binding protein" evidence="6">
    <location>
        <begin position="22"/>
        <end position="367"/>
    </location>
</feature>
<comment type="caution">
    <text evidence="8">The sequence shown here is derived from an EMBL/GenBank/DDBJ whole genome shotgun (WGS) entry which is preliminary data.</text>
</comment>
<keyword evidence="3 4" id="KW-0592">Phosphate transport</keyword>
<dbReference type="EMBL" id="JADOUF010000001">
    <property type="protein sequence ID" value="MBG6139877.1"/>
    <property type="molecule type" value="Genomic_DNA"/>
</dbReference>
<name>A0A8J7KYZ4_9ACTN</name>
<dbReference type="Proteomes" id="UP000622552">
    <property type="component" value="Unassembled WGS sequence"/>
</dbReference>
<evidence type="ECO:0000259" key="7">
    <source>
        <dbReference type="Pfam" id="PF12849"/>
    </source>
</evidence>
<gene>
    <name evidence="8" type="ORF">IW245_006071</name>
</gene>
<evidence type="ECO:0000313" key="8">
    <source>
        <dbReference type="EMBL" id="MBG6139877.1"/>
    </source>
</evidence>
<evidence type="ECO:0000256" key="3">
    <source>
        <dbReference type="ARBA" id="ARBA00022592"/>
    </source>
</evidence>
<keyword evidence="9" id="KW-1185">Reference proteome</keyword>
<reference evidence="8" key="1">
    <citation type="submission" date="2020-11" db="EMBL/GenBank/DDBJ databases">
        <title>Sequencing the genomes of 1000 actinobacteria strains.</title>
        <authorList>
            <person name="Klenk H.-P."/>
        </authorList>
    </citation>
    <scope>NUCLEOTIDE SEQUENCE</scope>
    <source>
        <strain evidence="8">DSM 45356</strain>
    </source>
</reference>
<evidence type="ECO:0000256" key="5">
    <source>
        <dbReference type="PIRSR" id="PIRSR002756-1"/>
    </source>
</evidence>
<dbReference type="GO" id="GO:0042301">
    <property type="term" value="F:phosphate ion binding"/>
    <property type="evidence" value="ECO:0007669"/>
    <property type="project" value="InterPro"/>
</dbReference>
<accession>A0A8J7KYZ4</accession>
<dbReference type="PROSITE" id="PS51257">
    <property type="entry name" value="PROKAR_LIPOPROTEIN"/>
    <property type="match status" value="1"/>
</dbReference>
<feature type="binding site" evidence="5">
    <location>
        <begin position="190"/>
        <end position="192"/>
    </location>
    <ligand>
        <name>phosphate</name>
        <dbReference type="ChEBI" id="CHEBI:43474"/>
    </ligand>
</feature>
<feature type="binding site" evidence="5">
    <location>
        <position position="102"/>
    </location>
    <ligand>
        <name>phosphate</name>
        <dbReference type="ChEBI" id="CHEBI:43474"/>
    </ligand>
</feature>
<dbReference type="RefSeq" id="WP_197006488.1">
    <property type="nucleotide sequence ID" value="NZ_BONS01000006.1"/>
</dbReference>
<evidence type="ECO:0000256" key="4">
    <source>
        <dbReference type="PIRNR" id="PIRNR002756"/>
    </source>
</evidence>
<dbReference type="NCBIfam" id="TIGR00975">
    <property type="entry name" value="3a0107s03"/>
    <property type="match status" value="1"/>
</dbReference>
<keyword evidence="6" id="KW-0732">Signal</keyword>
<feature type="domain" description="PBP" evidence="7">
    <location>
        <begin position="43"/>
        <end position="335"/>
    </location>
</feature>
<dbReference type="Pfam" id="PF12849">
    <property type="entry name" value="PBP_like_2"/>
    <property type="match status" value="1"/>
</dbReference>
<dbReference type="GO" id="GO:0035435">
    <property type="term" value="P:phosphate ion transmembrane transport"/>
    <property type="evidence" value="ECO:0007669"/>
    <property type="project" value="InterPro"/>
</dbReference>
<evidence type="ECO:0000256" key="6">
    <source>
        <dbReference type="SAM" id="SignalP"/>
    </source>
</evidence>